<keyword evidence="7" id="KW-0436">Ligase</keyword>
<dbReference type="EMBL" id="CP145316">
    <property type="protein sequence ID" value="XAM18818.1"/>
    <property type="molecule type" value="Genomic_DNA"/>
</dbReference>
<dbReference type="Pfam" id="PF04932">
    <property type="entry name" value="Wzy_C"/>
    <property type="match status" value="1"/>
</dbReference>
<feature type="transmembrane region" description="Helical" evidence="5">
    <location>
        <begin position="214"/>
        <end position="231"/>
    </location>
</feature>
<feature type="transmembrane region" description="Helical" evidence="5">
    <location>
        <begin position="165"/>
        <end position="183"/>
    </location>
</feature>
<dbReference type="InterPro" id="IPR007016">
    <property type="entry name" value="O-antigen_ligase-rel_domated"/>
</dbReference>
<comment type="subcellular location">
    <subcellularLocation>
        <location evidence="1">Membrane</location>
        <topology evidence="1">Multi-pass membrane protein</topology>
    </subcellularLocation>
</comment>
<feature type="transmembrane region" description="Helical" evidence="5">
    <location>
        <begin position="422"/>
        <end position="443"/>
    </location>
</feature>
<protein>
    <submittedName>
        <fullName evidence="7">O-antigen ligase family protein</fullName>
    </submittedName>
</protein>
<keyword evidence="8" id="KW-1185">Reference proteome</keyword>
<feature type="transmembrane region" description="Helical" evidence="5">
    <location>
        <begin position="190"/>
        <end position="208"/>
    </location>
</feature>
<keyword evidence="4 5" id="KW-0472">Membrane</keyword>
<feature type="domain" description="O-antigen ligase-related" evidence="6">
    <location>
        <begin position="198"/>
        <end position="402"/>
    </location>
</feature>
<evidence type="ECO:0000259" key="6">
    <source>
        <dbReference type="Pfam" id="PF04932"/>
    </source>
</evidence>
<evidence type="ECO:0000256" key="2">
    <source>
        <dbReference type="ARBA" id="ARBA00022692"/>
    </source>
</evidence>
<gene>
    <name evidence="7" type="ORF">V3I05_03805</name>
</gene>
<feature type="transmembrane region" description="Helical" evidence="5">
    <location>
        <begin position="125"/>
        <end position="145"/>
    </location>
</feature>
<feature type="transmembrane region" description="Helical" evidence="5">
    <location>
        <begin position="35"/>
        <end position="51"/>
    </location>
</feature>
<evidence type="ECO:0000313" key="7">
    <source>
        <dbReference type="EMBL" id="XAM18818.1"/>
    </source>
</evidence>
<evidence type="ECO:0000256" key="5">
    <source>
        <dbReference type="SAM" id="Phobius"/>
    </source>
</evidence>
<sequence>MLHYIKRYNQEIALGFFATGMLFYALGITSFGKGFAIQTFIHIGGLLFIIYNYRSFSVRTWRILMLPIICFSIVAILGLLTIFDDVWQRKVSVVLKAINQNIIGIFVLFVIMFLYAMYARFKNVLYFLCFFTLLCLVEVCSTIYLGVSNGFFKGANNVPYFFKAIFTYNLWLLAPMAISLAAVMVCKKPVFKLLGVCGIILTFIAMLANGERSFIVTFVCMLFVPFILWHYKHKMQIALGTFSVIILCIVGFYHISKDLPLRYNFAHMLDNFLVVWQSSPAEMGQFDEACFDIKQKWLRCAEESLVVGKNEISIEHSALSRINMSKSTFLAALDEPFKPHIVGVFQVGEYLWHYYNRKNPQNRSYIVLDDQANKNANGYNSPHNFAISLLFCYGIIGFLCIVAFQGFLLYSAKKSIKQKNVFVAFWGLVLGIFVIGICAQSLFDVLYTVILQPMFIIFGILAGLGWRDENLTYHR</sequence>
<dbReference type="GO" id="GO:0016874">
    <property type="term" value="F:ligase activity"/>
    <property type="evidence" value="ECO:0007669"/>
    <property type="project" value="UniProtKB-KW"/>
</dbReference>
<reference evidence="7 8" key="1">
    <citation type="submission" date="2024-02" db="EMBL/GenBank/DDBJ databases">
        <title>Genome and pathogenicity analysis of Helicobacter mastomyrinus isolated from mice.</title>
        <authorList>
            <person name="Zhu L."/>
        </authorList>
    </citation>
    <scope>NUCLEOTIDE SEQUENCE [LARGE SCALE GENOMIC DNA]</scope>
    <source>
        <strain evidence="7 8">Hm-17</strain>
    </source>
</reference>
<name>A0ABZ3F6N4_9HELI</name>
<feature type="transmembrane region" description="Helical" evidence="5">
    <location>
        <begin position="238"/>
        <end position="255"/>
    </location>
</feature>
<accession>A0ABZ3F6N4</accession>
<feature type="transmembrane region" description="Helical" evidence="5">
    <location>
        <begin position="12"/>
        <end position="29"/>
    </location>
</feature>
<organism evidence="7 8">
    <name type="scientific">Helicobacter mastomyrinus</name>
    <dbReference type="NCBI Taxonomy" id="287948"/>
    <lineage>
        <taxon>Bacteria</taxon>
        <taxon>Pseudomonadati</taxon>
        <taxon>Campylobacterota</taxon>
        <taxon>Epsilonproteobacteria</taxon>
        <taxon>Campylobacterales</taxon>
        <taxon>Helicobacteraceae</taxon>
        <taxon>Helicobacter</taxon>
    </lineage>
</organism>
<feature type="transmembrane region" description="Helical" evidence="5">
    <location>
        <begin position="385"/>
        <end position="410"/>
    </location>
</feature>
<evidence type="ECO:0000313" key="8">
    <source>
        <dbReference type="Proteomes" id="UP001434737"/>
    </source>
</evidence>
<feature type="transmembrane region" description="Helical" evidence="5">
    <location>
        <begin position="98"/>
        <end position="118"/>
    </location>
</feature>
<keyword evidence="3 5" id="KW-1133">Transmembrane helix</keyword>
<proteinExistence type="predicted"/>
<evidence type="ECO:0000256" key="1">
    <source>
        <dbReference type="ARBA" id="ARBA00004141"/>
    </source>
</evidence>
<evidence type="ECO:0000256" key="3">
    <source>
        <dbReference type="ARBA" id="ARBA00022989"/>
    </source>
</evidence>
<dbReference type="RefSeq" id="WP_300447876.1">
    <property type="nucleotide sequence ID" value="NZ_CP145316.1"/>
</dbReference>
<evidence type="ECO:0000256" key="4">
    <source>
        <dbReference type="ARBA" id="ARBA00023136"/>
    </source>
</evidence>
<dbReference type="Proteomes" id="UP001434737">
    <property type="component" value="Chromosome"/>
</dbReference>
<feature type="transmembrane region" description="Helical" evidence="5">
    <location>
        <begin position="63"/>
        <end position="83"/>
    </location>
</feature>
<keyword evidence="2 5" id="KW-0812">Transmembrane</keyword>
<feature type="transmembrane region" description="Helical" evidence="5">
    <location>
        <begin position="449"/>
        <end position="466"/>
    </location>
</feature>